<dbReference type="OrthoDB" id="9811032at2"/>
<evidence type="ECO:0000256" key="1">
    <source>
        <dbReference type="SAM" id="Phobius"/>
    </source>
</evidence>
<feature type="transmembrane region" description="Helical" evidence="1">
    <location>
        <begin position="7"/>
        <end position="26"/>
    </location>
</feature>
<reference evidence="2 3" key="1">
    <citation type="journal article" date="2014" name="Antonie Van Leeuwenhoek">
        <title>Hyphomonas beringensis sp. nov. and Hyphomonas chukchiensis sp. nov., isolated from surface seawater of the Bering Sea and Chukchi Sea.</title>
        <authorList>
            <person name="Li C."/>
            <person name="Lai Q."/>
            <person name="Li G."/>
            <person name="Dong C."/>
            <person name="Wang J."/>
            <person name="Liao Y."/>
            <person name="Shao Z."/>
        </authorList>
    </citation>
    <scope>NUCLEOTIDE SEQUENCE [LARGE SCALE GENOMIC DNA]</scope>
    <source>
        <strain evidence="2 3">25B14_1</strain>
    </source>
</reference>
<feature type="transmembrane region" description="Helical" evidence="1">
    <location>
        <begin position="77"/>
        <end position="98"/>
    </location>
</feature>
<dbReference type="EMBL" id="AWFF01000029">
    <property type="protein sequence ID" value="KCZ55598.1"/>
    <property type="molecule type" value="Genomic_DNA"/>
</dbReference>
<sequence length="140" mass="15344">MRKAIVYAPLLFIPVMLYLGVILFSGNADIRLAQVMFRSPMITSTAWIFTLGDLVLFIGLICLFVEIIKSASTRSDAIVNHALSMLLLVFCVVAFLLFPGFSTSVFFLIMIMCLLDVLAGPIISIVAARRDIGVGERIIG</sequence>
<accession>A0A062UD10</accession>
<dbReference type="AlphaFoldDB" id="A0A062UD10"/>
<proteinExistence type="predicted"/>
<protein>
    <submittedName>
        <fullName evidence="2">Uncharacterized protein</fullName>
    </submittedName>
</protein>
<organism evidence="2 3">
    <name type="scientific">Hyphomonas beringensis</name>
    <dbReference type="NCBI Taxonomy" id="1280946"/>
    <lineage>
        <taxon>Bacteria</taxon>
        <taxon>Pseudomonadati</taxon>
        <taxon>Pseudomonadota</taxon>
        <taxon>Alphaproteobacteria</taxon>
        <taxon>Hyphomonadales</taxon>
        <taxon>Hyphomonadaceae</taxon>
        <taxon>Hyphomonas</taxon>
    </lineage>
</organism>
<dbReference type="PATRIC" id="fig|1280946.3.peg.1158"/>
<keyword evidence="1" id="KW-0812">Transmembrane</keyword>
<dbReference type="eggNOG" id="ENOG50331GU">
    <property type="taxonomic scope" value="Bacteria"/>
</dbReference>
<evidence type="ECO:0000313" key="3">
    <source>
        <dbReference type="Proteomes" id="UP000027037"/>
    </source>
</evidence>
<feature type="transmembrane region" description="Helical" evidence="1">
    <location>
        <begin position="104"/>
        <end position="128"/>
    </location>
</feature>
<feature type="transmembrane region" description="Helical" evidence="1">
    <location>
        <begin position="46"/>
        <end position="65"/>
    </location>
</feature>
<dbReference type="RefSeq" id="WP_034793881.1">
    <property type="nucleotide sequence ID" value="NZ_AWFF01000029.1"/>
</dbReference>
<dbReference type="Proteomes" id="UP000027037">
    <property type="component" value="Unassembled WGS sequence"/>
</dbReference>
<keyword evidence="3" id="KW-1185">Reference proteome</keyword>
<keyword evidence="1" id="KW-1133">Transmembrane helix</keyword>
<name>A0A062UD10_9PROT</name>
<keyword evidence="1" id="KW-0472">Membrane</keyword>
<comment type="caution">
    <text evidence="2">The sequence shown here is derived from an EMBL/GenBank/DDBJ whole genome shotgun (WGS) entry which is preliminary data.</text>
</comment>
<evidence type="ECO:0000313" key="2">
    <source>
        <dbReference type="EMBL" id="KCZ55598.1"/>
    </source>
</evidence>
<dbReference type="STRING" id="1280946.HY29_11825"/>
<gene>
    <name evidence="2" type="ORF">HY29_11825</name>
</gene>